<dbReference type="Gene3D" id="2.40.10.350">
    <property type="entry name" value="Rod shape-determining protein MreC, domain 2"/>
    <property type="match status" value="1"/>
</dbReference>
<proteinExistence type="inferred from homology"/>
<dbReference type="NCBIfam" id="NF010532">
    <property type="entry name" value="PRK13922.9-3"/>
    <property type="match status" value="1"/>
</dbReference>
<name>A0A6C0GKS6_9BACT</name>
<comment type="similarity">
    <text evidence="1 5">Belongs to the MreC family.</text>
</comment>
<dbReference type="EMBL" id="CP048222">
    <property type="protein sequence ID" value="QHT68618.1"/>
    <property type="molecule type" value="Genomic_DNA"/>
</dbReference>
<keyword evidence="3 5" id="KW-0133">Cell shape</keyword>
<dbReference type="Gene3D" id="2.40.10.340">
    <property type="entry name" value="Rod shape-determining protein MreC, domain 1"/>
    <property type="match status" value="1"/>
</dbReference>
<feature type="domain" description="Rod shape-determining protein MreC beta-barrel core" evidence="7">
    <location>
        <begin position="113"/>
        <end position="262"/>
    </location>
</feature>
<evidence type="ECO:0000313" key="9">
    <source>
        <dbReference type="Proteomes" id="UP000480178"/>
    </source>
</evidence>
<evidence type="ECO:0000256" key="2">
    <source>
        <dbReference type="ARBA" id="ARBA00013855"/>
    </source>
</evidence>
<feature type="transmembrane region" description="Helical" evidence="6">
    <location>
        <begin position="6"/>
        <end position="29"/>
    </location>
</feature>
<keyword evidence="6" id="KW-1133">Transmembrane helix</keyword>
<reference evidence="8 9" key="1">
    <citation type="submission" date="2020-01" db="EMBL/GenBank/DDBJ databases">
        <authorList>
            <person name="Kim M.K."/>
        </authorList>
    </citation>
    <scope>NUCLEOTIDE SEQUENCE [LARGE SCALE GENOMIC DNA]</scope>
    <source>
        <strain evidence="8 9">172606-1</strain>
    </source>
</reference>
<evidence type="ECO:0000256" key="4">
    <source>
        <dbReference type="ARBA" id="ARBA00032089"/>
    </source>
</evidence>
<evidence type="ECO:0000256" key="3">
    <source>
        <dbReference type="ARBA" id="ARBA00022960"/>
    </source>
</evidence>
<dbReference type="GO" id="GO:0005886">
    <property type="term" value="C:plasma membrane"/>
    <property type="evidence" value="ECO:0007669"/>
    <property type="project" value="TreeGrafter"/>
</dbReference>
<dbReference type="AlphaFoldDB" id="A0A6C0GKS6"/>
<accession>A0A6C0GKS6</accession>
<dbReference type="Pfam" id="PF04085">
    <property type="entry name" value="MreC"/>
    <property type="match status" value="1"/>
</dbReference>
<comment type="function">
    <text evidence="5">Involved in formation and maintenance of cell shape.</text>
</comment>
<evidence type="ECO:0000256" key="6">
    <source>
        <dbReference type="SAM" id="Phobius"/>
    </source>
</evidence>
<dbReference type="GO" id="GO:0008360">
    <property type="term" value="P:regulation of cell shape"/>
    <property type="evidence" value="ECO:0007669"/>
    <property type="project" value="UniProtKB-KW"/>
</dbReference>
<dbReference type="PANTHER" id="PTHR34138:SF1">
    <property type="entry name" value="CELL SHAPE-DETERMINING PROTEIN MREC"/>
    <property type="match status" value="1"/>
</dbReference>
<dbReference type="InterPro" id="IPR055342">
    <property type="entry name" value="MreC_beta-barrel_core"/>
</dbReference>
<organism evidence="8 9">
    <name type="scientific">Rhodocytophaga rosea</name>
    <dbReference type="NCBI Taxonomy" id="2704465"/>
    <lineage>
        <taxon>Bacteria</taxon>
        <taxon>Pseudomonadati</taxon>
        <taxon>Bacteroidota</taxon>
        <taxon>Cytophagia</taxon>
        <taxon>Cytophagales</taxon>
        <taxon>Rhodocytophagaceae</taxon>
        <taxon>Rhodocytophaga</taxon>
    </lineage>
</organism>
<dbReference type="PANTHER" id="PTHR34138">
    <property type="entry name" value="CELL SHAPE-DETERMINING PROTEIN MREC"/>
    <property type="match status" value="1"/>
</dbReference>
<dbReference type="InterPro" id="IPR042177">
    <property type="entry name" value="Cell/Rod_1"/>
</dbReference>
<protein>
    <recommendedName>
        <fullName evidence="2 5">Cell shape-determining protein MreC</fullName>
    </recommendedName>
    <alternativeName>
        <fullName evidence="4 5">Cell shape protein MreC</fullName>
    </alternativeName>
</protein>
<dbReference type="Proteomes" id="UP000480178">
    <property type="component" value="Chromosome"/>
</dbReference>
<dbReference type="RefSeq" id="WP_162444629.1">
    <property type="nucleotide sequence ID" value="NZ_CP048222.1"/>
</dbReference>
<keyword evidence="6" id="KW-0472">Membrane</keyword>
<gene>
    <name evidence="8" type="primary">mreC</name>
    <name evidence="8" type="ORF">GXP67_19195</name>
</gene>
<evidence type="ECO:0000256" key="1">
    <source>
        <dbReference type="ARBA" id="ARBA00009369"/>
    </source>
</evidence>
<dbReference type="InterPro" id="IPR007221">
    <property type="entry name" value="MreC"/>
</dbReference>
<dbReference type="KEGG" id="rhoz:GXP67_19195"/>
<evidence type="ECO:0000256" key="5">
    <source>
        <dbReference type="PIRNR" id="PIRNR038471"/>
    </source>
</evidence>
<evidence type="ECO:0000313" key="8">
    <source>
        <dbReference type="EMBL" id="QHT68618.1"/>
    </source>
</evidence>
<evidence type="ECO:0000259" key="7">
    <source>
        <dbReference type="Pfam" id="PF04085"/>
    </source>
</evidence>
<keyword evidence="6" id="KW-0812">Transmembrane</keyword>
<keyword evidence="9" id="KW-1185">Reference proteome</keyword>
<sequence>MQRLFLFFYQFRAFIFFVLLEIASVWLIVKNNRFQSAAFFNSTNKYAAKAMSVSNSVVEFVNLRKVNEDLAQENARLNFLYTQLQHQKDDSIAGPYQLDSAVSGRFQFQVAKVINNSTSKFNNYLTLDKGTADGIQPRMGVISPEGVVGRVLYCSEHFSTVASILHLKMQFSIKFKKTGEIGSAKWSGYNAREIDLIDVPPHINLQKGDTIVTSSYNPFYPEGIMVGTVKDFSQKSGSSGFYENVDVALATDFYKLSYVYIVSNKLIAEQDSLEQHTETAVVPD</sequence>
<dbReference type="PIRSF" id="PIRSF038471">
    <property type="entry name" value="MreC"/>
    <property type="match status" value="1"/>
</dbReference>
<dbReference type="InterPro" id="IPR042175">
    <property type="entry name" value="Cell/Rod_MreC_2"/>
</dbReference>